<proteinExistence type="predicted"/>
<organism evidence="2 3">
    <name type="scientific">Terracoccus luteus</name>
    <dbReference type="NCBI Taxonomy" id="53356"/>
    <lineage>
        <taxon>Bacteria</taxon>
        <taxon>Bacillati</taxon>
        <taxon>Actinomycetota</taxon>
        <taxon>Actinomycetes</taxon>
        <taxon>Micrococcales</taxon>
        <taxon>Intrasporangiaceae</taxon>
        <taxon>Terracoccus</taxon>
    </lineage>
</organism>
<keyword evidence="1" id="KW-0812">Transmembrane</keyword>
<reference evidence="2 3" key="1">
    <citation type="submission" date="2018-10" db="EMBL/GenBank/DDBJ databases">
        <title>Sequencing the genomes of 1000 actinobacteria strains.</title>
        <authorList>
            <person name="Klenk H.-P."/>
        </authorList>
    </citation>
    <scope>NUCLEOTIDE SEQUENCE [LARGE SCALE GENOMIC DNA]</scope>
    <source>
        <strain evidence="2 3">DSM 44267</strain>
    </source>
</reference>
<evidence type="ECO:0000313" key="2">
    <source>
        <dbReference type="EMBL" id="RKT77302.1"/>
    </source>
</evidence>
<feature type="transmembrane region" description="Helical" evidence="1">
    <location>
        <begin position="326"/>
        <end position="346"/>
    </location>
</feature>
<feature type="transmembrane region" description="Helical" evidence="1">
    <location>
        <begin position="451"/>
        <end position="471"/>
    </location>
</feature>
<feature type="transmembrane region" description="Helical" evidence="1">
    <location>
        <begin position="384"/>
        <end position="404"/>
    </location>
</feature>
<feature type="transmembrane region" description="Helical" evidence="1">
    <location>
        <begin position="545"/>
        <end position="564"/>
    </location>
</feature>
<dbReference type="Proteomes" id="UP000278440">
    <property type="component" value="Unassembled WGS sequence"/>
</dbReference>
<evidence type="ECO:0000313" key="3">
    <source>
        <dbReference type="Proteomes" id="UP000278440"/>
    </source>
</evidence>
<evidence type="ECO:0000256" key="1">
    <source>
        <dbReference type="SAM" id="Phobius"/>
    </source>
</evidence>
<dbReference type="AlphaFoldDB" id="A0A495XTQ0"/>
<feature type="transmembrane region" description="Helical" evidence="1">
    <location>
        <begin position="221"/>
        <end position="240"/>
    </location>
</feature>
<feature type="transmembrane region" description="Helical" evidence="1">
    <location>
        <begin position="520"/>
        <end position="538"/>
    </location>
</feature>
<feature type="transmembrane region" description="Helical" evidence="1">
    <location>
        <begin position="103"/>
        <end position="122"/>
    </location>
</feature>
<feature type="transmembrane region" description="Helical" evidence="1">
    <location>
        <begin position="193"/>
        <end position="214"/>
    </location>
</feature>
<feature type="transmembrane region" description="Helical" evidence="1">
    <location>
        <begin position="45"/>
        <end position="65"/>
    </location>
</feature>
<feature type="transmembrane region" description="Helical" evidence="1">
    <location>
        <begin position="483"/>
        <end position="500"/>
    </location>
</feature>
<comment type="caution">
    <text evidence="2">The sequence shown here is derived from an EMBL/GenBank/DDBJ whole genome shotgun (WGS) entry which is preliminary data.</text>
</comment>
<dbReference type="EMBL" id="RBXT01000001">
    <property type="protein sequence ID" value="RKT77302.1"/>
    <property type="molecule type" value="Genomic_DNA"/>
</dbReference>
<protein>
    <recommendedName>
        <fullName evidence="4">4-amino-4-deoxy-L-arabinose transferase-like glycosyltransferase</fullName>
    </recommendedName>
</protein>
<keyword evidence="1" id="KW-1133">Transmembrane helix</keyword>
<accession>A0A495XTQ0</accession>
<sequence>MVVVLLARGTPPSDLVRYSLFLVVGVVAPGLVLHKGLRGSQGSWLSDVGLGAATGSVMTLVAWAVAGALSAWPLMWCWPVLSFALLLLPSVRERVRQRPRSWGGGPALALTGAVAVAVWQQVSGYVSVVDLPPSSRGYYPDLLWHLGLAAEATRSVPLQTPQLADAGPLRYHWFANAEVAASSLMSGVEVQTVMLRLWVVPAAVLAVVLTAALAEKVSGSAWVAAAAGWAFLTTAPFPFWPSVVPVLSHLNGYSPSQLFAYTPFLLALHALVDVARDSGARRGAVAVAMIGCLGASGAKSSALPVLLGGLGVAVLAALVHRRRRAVLIGTSVVVALLTAAALRLVAGGSTGSGIQLLSNLTVMQPYRVLARAEPDFSTLVPSGLVSGPAGPLLLVALLLALGLASVRNLGGLHPFTRTGPRHDLGVWLLAGASLTAFLPLVVIGHSGYSEYYFLYTGLPAGCVLTACWVRDAVTGQRMSPARVARWLAVGAGATVLVGLLTRPGSGDTPGPEEMRGRLVLFVVVLLVVAAGALALGASRRRRLRAATAVLLMGVLAGSAVLTTATGQTGTPLPHDDGLDHLAQSTAAVWIREHVPADALLATNEHCLPADPGVAATRCDSRRWWLSGLSGRRVLVESWDYDPASVAAGGYRDGARLAANQAAFSDPSPATLGALADLGVTWLVAEGGSAGGVSPDLPEHADLRFRTGAVSVYSLR</sequence>
<feature type="transmembrane region" description="Helical" evidence="1">
    <location>
        <begin position="302"/>
        <end position="319"/>
    </location>
</feature>
<evidence type="ECO:0008006" key="4">
    <source>
        <dbReference type="Google" id="ProtNLM"/>
    </source>
</evidence>
<name>A0A495XTQ0_9MICO</name>
<gene>
    <name evidence="2" type="ORF">DFJ68_0722</name>
</gene>
<feature type="transmembrane region" description="Helical" evidence="1">
    <location>
        <begin position="424"/>
        <end position="445"/>
    </location>
</feature>
<keyword evidence="3" id="KW-1185">Reference proteome</keyword>
<feature type="transmembrane region" description="Helical" evidence="1">
    <location>
        <begin position="71"/>
        <end position="91"/>
    </location>
</feature>
<feature type="transmembrane region" description="Helical" evidence="1">
    <location>
        <begin position="15"/>
        <end position="33"/>
    </location>
</feature>
<keyword evidence="1" id="KW-0472">Membrane</keyword>